<gene>
    <name evidence="2" type="ORF">JG687_00010795</name>
</gene>
<sequence length="234" mass="26213">MVDANVVHHAAGAQTEHFMQAFERIVAGLSQQNAQIYQEFQTYLQGYQQQLQQQMQAQQAQHLQREYMIEHANLGKCIDFTNPHNGPRVVAKLAANFRDGAASWYHAKVMVEHALDQVGHFSDGLKSETKKEMIYLRCSTLAEAIAAAQAYERTHFGSERSRHSTGQQSNRGGALSREPGGPPPTYISALDQRTCPERNLCFYCKESGHRIAGCPRRNGQQRGSGQGNRVARRT</sequence>
<feature type="region of interest" description="Disordered" evidence="1">
    <location>
        <begin position="155"/>
        <end position="187"/>
    </location>
</feature>
<evidence type="ECO:0000313" key="2">
    <source>
        <dbReference type="EMBL" id="KAG6956127.1"/>
    </source>
</evidence>
<proteinExistence type="predicted"/>
<accession>A0A8T1U837</accession>
<reference evidence="2" key="1">
    <citation type="submission" date="2021-01" db="EMBL/GenBank/DDBJ databases">
        <title>Phytophthora aleatoria, a newly-described species from Pinus radiata is distinct from Phytophthora cactorum isolates based on comparative genomics.</title>
        <authorList>
            <person name="Mcdougal R."/>
            <person name="Panda P."/>
            <person name="Williams N."/>
            <person name="Studholme D.J."/>
        </authorList>
    </citation>
    <scope>NUCLEOTIDE SEQUENCE</scope>
    <source>
        <strain evidence="2">NZFS 3830</strain>
    </source>
</reference>
<evidence type="ECO:0008006" key="4">
    <source>
        <dbReference type="Google" id="ProtNLM"/>
    </source>
</evidence>
<evidence type="ECO:0000256" key="1">
    <source>
        <dbReference type="SAM" id="MobiDB-lite"/>
    </source>
</evidence>
<dbReference type="OrthoDB" id="165129at2759"/>
<evidence type="ECO:0000313" key="3">
    <source>
        <dbReference type="Proteomes" id="UP000688947"/>
    </source>
</evidence>
<dbReference type="VEuPathDB" id="FungiDB:PC110_g13555"/>
<feature type="region of interest" description="Disordered" evidence="1">
    <location>
        <begin position="213"/>
        <end position="234"/>
    </location>
</feature>
<feature type="compositionally biased region" description="Low complexity" evidence="1">
    <location>
        <begin position="216"/>
        <end position="234"/>
    </location>
</feature>
<dbReference type="Proteomes" id="UP000688947">
    <property type="component" value="Unassembled WGS sequence"/>
</dbReference>
<comment type="caution">
    <text evidence="2">The sequence shown here is derived from an EMBL/GenBank/DDBJ whole genome shotgun (WGS) entry which is preliminary data.</text>
</comment>
<dbReference type="AlphaFoldDB" id="A0A8T1U837"/>
<organism evidence="2 3">
    <name type="scientific">Phytophthora cactorum</name>
    <dbReference type="NCBI Taxonomy" id="29920"/>
    <lineage>
        <taxon>Eukaryota</taxon>
        <taxon>Sar</taxon>
        <taxon>Stramenopiles</taxon>
        <taxon>Oomycota</taxon>
        <taxon>Peronosporomycetes</taxon>
        <taxon>Peronosporales</taxon>
        <taxon>Peronosporaceae</taxon>
        <taxon>Phytophthora</taxon>
    </lineage>
</organism>
<name>A0A8T1U837_9STRA</name>
<dbReference type="EMBL" id="JAENGZ010000627">
    <property type="protein sequence ID" value="KAG6956127.1"/>
    <property type="molecule type" value="Genomic_DNA"/>
</dbReference>
<protein>
    <recommendedName>
        <fullName evidence="4">CCHC-type domain-containing protein</fullName>
    </recommendedName>
</protein>